<dbReference type="AlphaFoldDB" id="A0A6G1L1S5"/>
<evidence type="ECO:0000256" key="1">
    <source>
        <dbReference type="ARBA" id="ARBA00004370"/>
    </source>
</evidence>
<gene>
    <name evidence="6" type="ORF">EJ03DRAFT_174756</name>
</gene>
<feature type="transmembrane region" description="Helical" evidence="5">
    <location>
        <begin position="20"/>
        <end position="41"/>
    </location>
</feature>
<dbReference type="Proteomes" id="UP000799436">
    <property type="component" value="Unassembled WGS sequence"/>
</dbReference>
<dbReference type="Pfam" id="PF01124">
    <property type="entry name" value="MAPEG"/>
    <property type="match status" value="1"/>
</dbReference>
<reference evidence="6" key="1">
    <citation type="journal article" date="2020" name="Stud. Mycol.">
        <title>101 Dothideomycetes genomes: a test case for predicting lifestyles and emergence of pathogens.</title>
        <authorList>
            <person name="Haridas S."/>
            <person name="Albert R."/>
            <person name="Binder M."/>
            <person name="Bloem J."/>
            <person name="Labutti K."/>
            <person name="Salamov A."/>
            <person name="Andreopoulos B."/>
            <person name="Baker S."/>
            <person name="Barry K."/>
            <person name="Bills G."/>
            <person name="Bluhm B."/>
            <person name="Cannon C."/>
            <person name="Castanera R."/>
            <person name="Culley D."/>
            <person name="Daum C."/>
            <person name="Ezra D."/>
            <person name="Gonzalez J."/>
            <person name="Henrissat B."/>
            <person name="Kuo A."/>
            <person name="Liang C."/>
            <person name="Lipzen A."/>
            <person name="Lutzoni F."/>
            <person name="Magnuson J."/>
            <person name="Mondo S."/>
            <person name="Nolan M."/>
            <person name="Ohm R."/>
            <person name="Pangilinan J."/>
            <person name="Park H.-J."/>
            <person name="Ramirez L."/>
            <person name="Alfaro M."/>
            <person name="Sun H."/>
            <person name="Tritt A."/>
            <person name="Yoshinaga Y."/>
            <person name="Zwiers L.-H."/>
            <person name="Turgeon B."/>
            <person name="Goodwin S."/>
            <person name="Spatafora J."/>
            <person name="Crous P."/>
            <person name="Grigoriev I."/>
        </authorList>
    </citation>
    <scope>NUCLEOTIDE SEQUENCE</scope>
    <source>
        <strain evidence="6">CBS 116005</strain>
    </source>
</reference>
<dbReference type="SUPFAM" id="SSF161084">
    <property type="entry name" value="MAPEG domain-like"/>
    <property type="match status" value="1"/>
</dbReference>
<evidence type="ECO:0008006" key="8">
    <source>
        <dbReference type="Google" id="ProtNLM"/>
    </source>
</evidence>
<evidence type="ECO:0000256" key="2">
    <source>
        <dbReference type="ARBA" id="ARBA00022692"/>
    </source>
</evidence>
<keyword evidence="2 5" id="KW-0812">Transmembrane</keyword>
<evidence type="ECO:0000256" key="5">
    <source>
        <dbReference type="SAM" id="Phobius"/>
    </source>
</evidence>
<dbReference type="PANTHER" id="PTHR35371:SF1">
    <property type="entry name" value="BLR7753 PROTEIN"/>
    <property type="match status" value="1"/>
</dbReference>
<dbReference type="Gene3D" id="1.20.120.550">
    <property type="entry name" value="Membrane associated eicosanoid/glutathione metabolism-like domain"/>
    <property type="match status" value="1"/>
</dbReference>
<dbReference type="EMBL" id="ML995868">
    <property type="protein sequence ID" value="KAF2766640.1"/>
    <property type="molecule type" value="Genomic_DNA"/>
</dbReference>
<dbReference type="OrthoDB" id="2122304at2759"/>
<proteinExistence type="predicted"/>
<keyword evidence="7" id="KW-1185">Reference proteome</keyword>
<evidence type="ECO:0000256" key="4">
    <source>
        <dbReference type="ARBA" id="ARBA00023136"/>
    </source>
</evidence>
<dbReference type="InterPro" id="IPR023352">
    <property type="entry name" value="MAPEG-like_dom_sf"/>
</dbReference>
<evidence type="ECO:0000256" key="3">
    <source>
        <dbReference type="ARBA" id="ARBA00022989"/>
    </source>
</evidence>
<keyword evidence="3 5" id="KW-1133">Transmembrane helix</keyword>
<keyword evidence="4 5" id="KW-0472">Membrane</keyword>
<evidence type="ECO:0000313" key="7">
    <source>
        <dbReference type="Proteomes" id="UP000799436"/>
    </source>
</evidence>
<organism evidence="6 7">
    <name type="scientific">Teratosphaeria nubilosa</name>
    <dbReference type="NCBI Taxonomy" id="161662"/>
    <lineage>
        <taxon>Eukaryota</taxon>
        <taxon>Fungi</taxon>
        <taxon>Dikarya</taxon>
        <taxon>Ascomycota</taxon>
        <taxon>Pezizomycotina</taxon>
        <taxon>Dothideomycetes</taxon>
        <taxon>Dothideomycetidae</taxon>
        <taxon>Mycosphaerellales</taxon>
        <taxon>Teratosphaeriaceae</taxon>
        <taxon>Teratosphaeria</taxon>
    </lineage>
</organism>
<sequence>MSTPTIPTPSSTSNFSLQSIPLAFGLSFAPHLYYTSGLMLASKGKMSIAQPRSNLETWKSKLSPNVWSHLARARGAHLNSMEVFPLFAAAMVAGNVAKLPVEDLNRSAMWFLGTRTLYMALYMGISNDVLAFARTAVYAWSIAIPVVSLWRSGQAASVV</sequence>
<dbReference type="PANTHER" id="PTHR35371">
    <property type="entry name" value="INNER MEMBRANE PROTEIN"/>
    <property type="match status" value="1"/>
</dbReference>
<evidence type="ECO:0000313" key="6">
    <source>
        <dbReference type="EMBL" id="KAF2766640.1"/>
    </source>
</evidence>
<dbReference type="InterPro" id="IPR001129">
    <property type="entry name" value="Membr-assoc_MAPEG"/>
</dbReference>
<accession>A0A6G1L1S5</accession>
<name>A0A6G1L1S5_9PEZI</name>
<dbReference type="GO" id="GO:0016020">
    <property type="term" value="C:membrane"/>
    <property type="evidence" value="ECO:0007669"/>
    <property type="project" value="UniProtKB-SubCell"/>
</dbReference>
<protein>
    <recommendedName>
        <fullName evidence="8">Membrane-associated proteins in eicosanoid and glutathione metabolism</fullName>
    </recommendedName>
</protein>
<comment type="subcellular location">
    <subcellularLocation>
        <location evidence="1">Membrane</location>
    </subcellularLocation>
</comment>